<reference evidence="2" key="1">
    <citation type="submission" date="2022-06" db="EMBL/GenBank/DDBJ databases">
        <title>Uncovering the hologenomic basis of an extraordinary plant invasion.</title>
        <authorList>
            <person name="Bieker V.C."/>
            <person name="Martin M.D."/>
            <person name="Gilbert T."/>
            <person name="Hodgins K."/>
            <person name="Battlay P."/>
            <person name="Petersen B."/>
            <person name="Wilson J."/>
        </authorList>
    </citation>
    <scope>NUCLEOTIDE SEQUENCE</scope>
    <source>
        <strain evidence="2">AA19_3_7</strain>
        <tissue evidence="2">Leaf</tissue>
    </source>
</reference>
<feature type="domain" description="FBD" evidence="1">
    <location>
        <begin position="333"/>
        <end position="404"/>
    </location>
</feature>
<dbReference type="EMBL" id="JAMZMK010009152">
    <property type="protein sequence ID" value="KAI7736961.1"/>
    <property type="molecule type" value="Genomic_DNA"/>
</dbReference>
<dbReference type="PANTHER" id="PTHR31639">
    <property type="entry name" value="F-BOX PROTEIN-LIKE"/>
    <property type="match status" value="1"/>
</dbReference>
<dbReference type="InterPro" id="IPR032675">
    <property type="entry name" value="LRR_dom_sf"/>
</dbReference>
<dbReference type="AlphaFoldDB" id="A0AAD5GE01"/>
<dbReference type="Pfam" id="PF00646">
    <property type="entry name" value="F-box"/>
    <property type="match status" value="1"/>
</dbReference>
<comment type="caution">
    <text evidence="2">The sequence shown here is derived from an EMBL/GenBank/DDBJ whole genome shotgun (WGS) entry which is preliminary data.</text>
</comment>
<proteinExistence type="predicted"/>
<dbReference type="Gene3D" id="3.80.10.10">
    <property type="entry name" value="Ribonuclease Inhibitor"/>
    <property type="match status" value="1"/>
</dbReference>
<dbReference type="InterPro" id="IPR001810">
    <property type="entry name" value="F-box_dom"/>
</dbReference>
<organism evidence="2 3">
    <name type="scientific">Ambrosia artemisiifolia</name>
    <name type="common">Common ragweed</name>
    <dbReference type="NCBI Taxonomy" id="4212"/>
    <lineage>
        <taxon>Eukaryota</taxon>
        <taxon>Viridiplantae</taxon>
        <taxon>Streptophyta</taxon>
        <taxon>Embryophyta</taxon>
        <taxon>Tracheophyta</taxon>
        <taxon>Spermatophyta</taxon>
        <taxon>Magnoliopsida</taxon>
        <taxon>eudicotyledons</taxon>
        <taxon>Gunneridae</taxon>
        <taxon>Pentapetalae</taxon>
        <taxon>asterids</taxon>
        <taxon>campanulids</taxon>
        <taxon>Asterales</taxon>
        <taxon>Asteraceae</taxon>
        <taxon>Asteroideae</taxon>
        <taxon>Heliantheae alliance</taxon>
        <taxon>Heliantheae</taxon>
        <taxon>Ambrosia</taxon>
    </lineage>
</organism>
<dbReference type="PANTHER" id="PTHR31639:SF315">
    <property type="entry name" value="LEUCINE-RICH REPEAT DOMAIN SUPERFAMILY, F-BOX-LIKE DOMAIN SUPERFAMILY"/>
    <property type="match status" value="1"/>
</dbReference>
<dbReference type="InterPro" id="IPR055411">
    <property type="entry name" value="LRR_FXL15/At3g58940/PEG3-like"/>
</dbReference>
<dbReference type="Proteomes" id="UP001206925">
    <property type="component" value="Unassembled WGS sequence"/>
</dbReference>
<dbReference type="SMART" id="SM00579">
    <property type="entry name" value="FBD"/>
    <property type="match status" value="1"/>
</dbReference>
<name>A0AAD5GE01_AMBAR</name>
<accession>A0AAD5GE01</accession>
<gene>
    <name evidence="2" type="ORF">M8C21_003638</name>
</gene>
<dbReference type="SUPFAM" id="SSF81383">
    <property type="entry name" value="F-box domain"/>
    <property type="match status" value="1"/>
</dbReference>
<evidence type="ECO:0000313" key="2">
    <source>
        <dbReference type="EMBL" id="KAI7736961.1"/>
    </source>
</evidence>
<sequence length="411" mass="47242">MKAQRLDIIATLPQTIIETILCLLPIEDAARTSILSREWRYKWTTIPKLVFSLSTVVSLTERRRLSNGKKIFRIKRDMRTKDRRCKLLQAISQVLSLRQGPVQEFTLIMNVQDTKYEIDQIMLDLSTNHTVLKLTLELTGFSLPMSLFSLHQLTDLSLNSCKIDRIPVFNGFGSLTSLSLEFVCISTECLMQLLCACPSVKSLKLLTTDDNTFRGLFLVSASMVDTLVQSLFRTFPVMEFFKCLPVIEHLTTSRDISEYRVQVSVPEEIPISLIHLKYFCFKEMRVDESNGWTFLFVLIKCSPNLEKIKLDVSDMLTDGGYCNEKFITFEEYSDVWLERLNELEVNDFSNSAPEMEFLKFILARSPNLKKVILLTCMDDKNEELEMLTILLSAPRASPVKIIVKNGRRSQP</sequence>
<protein>
    <recommendedName>
        <fullName evidence="1">FBD domain-containing protein</fullName>
    </recommendedName>
</protein>
<dbReference type="Pfam" id="PF24758">
    <property type="entry name" value="LRR_At5g56370"/>
    <property type="match status" value="1"/>
</dbReference>
<evidence type="ECO:0000313" key="3">
    <source>
        <dbReference type="Proteomes" id="UP001206925"/>
    </source>
</evidence>
<evidence type="ECO:0000259" key="1">
    <source>
        <dbReference type="SMART" id="SM00579"/>
    </source>
</evidence>
<dbReference type="InterPro" id="IPR006566">
    <property type="entry name" value="FBD"/>
</dbReference>
<dbReference type="InterPro" id="IPR036047">
    <property type="entry name" value="F-box-like_dom_sf"/>
</dbReference>
<keyword evidence="3" id="KW-1185">Reference proteome</keyword>
<dbReference type="SUPFAM" id="SSF52047">
    <property type="entry name" value="RNI-like"/>
    <property type="match status" value="1"/>
</dbReference>